<name>A0A6D2J464_9BRAS</name>
<accession>A0A6D2J464</accession>
<gene>
    <name evidence="2" type="ORF">MERR_LOCUS19162</name>
</gene>
<organism evidence="2 3">
    <name type="scientific">Microthlaspi erraticum</name>
    <dbReference type="NCBI Taxonomy" id="1685480"/>
    <lineage>
        <taxon>Eukaryota</taxon>
        <taxon>Viridiplantae</taxon>
        <taxon>Streptophyta</taxon>
        <taxon>Embryophyta</taxon>
        <taxon>Tracheophyta</taxon>
        <taxon>Spermatophyta</taxon>
        <taxon>Magnoliopsida</taxon>
        <taxon>eudicotyledons</taxon>
        <taxon>Gunneridae</taxon>
        <taxon>Pentapetalae</taxon>
        <taxon>rosids</taxon>
        <taxon>malvids</taxon>
        <taxon>Brassicales</taxon>
        <taxon>Brassicaceae</taxon>
        <taxon>Coluteocarpeae</taxon>
        <taxon>Microthlaspi</taxon>
    </lineage>
</organism>
<evidence type="ECO:0000256" key="1">
    <source>
        <dbReference type="SAM" id="MobiDB-lite"/>
    </source>
</evidence>
<evidence type="ECO:0000313" key="2">
    <source>
        <dbReference type="EMBL" id="CAA7031927.1"/>
    </source>
</evidence>
<protein>
    <submittedName>
        <fullName evidence="2">Uncharacterized protein</fullName>
    </submittedName>
</protein>
<dbReference type="EMBL" id="CACVBM020001114">
    <property type="protein sequence ID" value="CAA7031927.1"/>
    <property type="molecule type" value="Genomic_DNA"/>
</dbReference>
<feature type="compositionally biased region" description="Pro residues" evidence="1">
    <location>
        <begin position="111"/>
        <end position="125"/>
    </location>
</feature>
<keyword evidence="3" id="KW-1185">Reference proteome</keyword>
<feature type="region of interest" description="Disordered" evidence="1">
    <location>
        <begin position="62"/>
        <end position="157"/>
    </location>
</feature>
<feature type="compositionally biased region" description="Pro residues" evidence="1">
    <location>
        <begin position="66"/>
        <end position="91"/>
    </location>
</feature>
<reference evidence="2" key="1">
    <citation type="submission" date="2020-01" db="EMBL/GenBank/DDBJ databases">
        <authorList>
            <person name="Mishra B."/>
        </authorList>
    </citation>
    <scope>NUCLEOTIDE SEQUENCE [LARGE SCALE GENOMIC DNA]</scope>
</reference>
<evidence type="ECO:0000313" key="3">
    <source>
        <dbReference type="Proteomes" id="UP000467841"/>
    </source>
</evidence>
<sequence>MNFGTWWNNLRSKTTIINGTFFHTTLVSIFTGPLDPIALEDIDLDDLLDGVELEQVVHLQPRGPVHLPPRGPAPLPPRGPAPFPLRGPAPLQPRGAILAHPRPRGPAPVLLQPPPRAPAPLPPRGPIQLQPPGAILAHPRPIRPAPVQRGTSVSLGE</sequence>
<comment type="caution">
    <text evidence="2">The sequence shown here is derived from an EMBL/GenBank/DDBJ whole genome shotgun (WGS) entry which is preliminary data.</text>
</comment>
<proteinExistence type="predicted"/>
<dbReference type="AlphaFoldDB" id="A0A6D2J464"/>
<dbReference type="Proteomes" id="UP000467841">
    <property type="component" value="Unassembled WGS sequence"/>
</dbReference>